<keyword evidence="1" id="KW-0808">Transferase</keyword>
<dbReference type="Proteomes" id="UP000650533">
    <property type="component" value="Chromosome 1"/>
</dbReference>
<evidence type="ECO:0000313" key="1">
    <source>
        <dbReference type="EMBL" id="QRW16613.1"/>
    </source>
</evidence>
<name>A0A8H8NQP2_9AGAM</name>
<accession>A0A8H8NQP2</accession>
<keyword evidence="1" id="KW-0548">Nucleotidyltransferase</keyword>
<dbReference type="GeneID" id="67026894"/>
<sequence>MAPRTLQTRPDLGTYIPRAPSHELHPIFNHPKYPRNIQCRLVELLTGHGFYGEYSARFHPHIDPQCSCGEPKQSPEHLLMFCPDTEEYRQTITEISPERSWEEIFGTLPGLEAVSELILKSGIGKCRDPPAAAQTL</sequence>
<dbReference type="GO" id="GO:0003964">
    <property type="term" value="F:RNA-directed DNA polymerase activity"/>
    <property type="evidence" value="ECO:0007669"/>
    <property type="project" value="UniProtKB-KW"/>
</dbReference>
<gene>
    <name evidence="1" type="ORF">RhiXN_04614</name>
</gene>
<reference evidence="1" key="1">
    <citation type="submission" date="2020-05" db="EMBL/GenBank/DDBJ databases">
        <title>Evolutionary and genomic comparisons of hybrid uninucleate and nonhybrid Rhizoctonia fungi.</title>
        <authorList>
            <person name="Li C."/>
            <person name="Chen X."/>
        </authorList>
    </citation>
    <scope>NUCLEOTIDE SEQUENCE</scope>
    <source>
        <strain evidence="1">AG-1 IA</strain>
    </source>
</reference>
<proteinExistence type="predicted"/>
<dbReference type="RefSeq" id="XP_043176850.1">
    <property type="nucleotide sequence ID" value="XM_043324431.1"/>
</dbReference>
<dbReference type="AlphaFoldDB" id="A0A8H8NQP2"/>
<keyword evidence="1" id="KW-0695">RNA-directed DNA polymerase</keyword>
<protein>
    <submittedName>
        <fullName evidence="1">Reverse transcriptase from mobile element jockey protein</fullName>
    </submittedName>
</protein>
<dbReference type="EMBL" id="CP059658">
    <property type="protein sequence ID" value="QRW16613.1"/>
    <property type="molecule type" value="Genomic_DNA"/>
</dbReference>
<evidence type="ECO:0000313" key="2">
    <source>
        <dbReference type="Proteomes" id="UP000650533"/>
    </source>
</evidence>
<organism evidence="1 2">
    <name type="scientific">Rhizoctonia solani</name>
    <dbReference type="NCBI Taxonomy" id="456999"/>
    <lineage>
        <taxon>Eukaryota</taxon>
        <taxon>Fungi</taxon>
        <taxon>Dikarya</taxon>
        <taxon>Basidiomycota</taxon>
        <taxon>Agaricomycotina</taxon>
        <taxon>Agaricomycetes</taxon>
        <taxon>Cantharellales</taxon>
        <taxon>Ceratobasidiaceae</taxon>
        <taxon>Rhizoctonia</taxon>
    </lineage>
</organism>
<dbReference type="KEGG" id="rsx:RhiXN_04614"/>